<organism evidence="1 2">
    <name type="scientific">Tahibacter aquaticus</name>
    <dbReference type="NCBI Taxonomy" id="520092"/>
    <lineage>
        <taxon>Bacteria</taxon>
        <taxon>Pseudomonadati</taxon>
        <taxon>Pseudomonadota</taxon>
        <taxon>Gammaproteobacteria</taxon>
        <taxon>Lysobacterales</taxon>
        <taxon>Rhodanobacteraceae</taxon>
        <taxon>Tahibacter</taxon>
    </lineage>
</organism>
<dbReference type="Proteomes" id="UP000295293">
    <property type="component" value="Unassembled WGS sequence"/>
</dbReference>
<sequence length="146" mass="16242">MANARTRYDTIAEFMTRQHDATASSLYGKPAVQVNGTAFLFYMLPGMAFRLQGRAREQALALPGATSWAPLGVAGERSPWVLVPVASFLRWDRLAIEALRYAQEGQVNTPKAVPLQGPPEAPPAAQRWRDNIKSLWEKASTFRLTR</sequence>
<name>A0A4R6ZAG7_9GAMM</name>
<protein>
    <submittedName>
        <fullName evidence="1">Uncharacterized protein</fullName>
    </submittedName>
</protein>
<dbReference type="AlphaFoldDB" id="A0A4R6ZAG7"/>
<gene>
    <name evidence="1" type="ORF">DFR29_101557</name>
</gene>
<comment type="caution">
    <text evidence="1">The sequence shown here is derived from an EMBL/GenBank/DDBJ whole genome shotgun (WGS) entry which is preliminary data.</text>
</comment>
<dbReference type="OrthoDB" id="4558596at2"/>
<dbReference type="RefSeq" id="WP_133817032.1">
    <property type="nucleotide sequence ID" value="NZ_SNZH01000001.1"/>
</dbReference>
<evidence type="ECO:0000313" key="2">
    <source>
        <dbReference type="Proteomes" id="UP000295293"/>
    </source>
</evidence>
<keyword evidence="2" id="KW-1185">Reference proteome</keyword>
<proteinExistence type="predicted"/>
<dbReference type="EMBL" id="SNZH01000001">
    <property type="protein sequence ID" value="TDR48933.1"/>
    <property type="molecule type" value="Genomic_DNA"/>
</dbReference>
<accession>A0A4R6ZAG7</accession>
<evidence type="ECO:0000313" key="1">
    <source>
        <dbReference type="EMBL" id="TDR48933.1"/>
    </source>
</evidence>
<reference evidence="1 2" key="1">
    <citation type="submission" date="2019-03" db="EMBL/GenBank/DDBJ databases">
        <title>Genomic Encyclopedia of Type Strains, Phase IV (KMG-IV): sequencing the most valuable type-strain genomes for metagenomic binning, comparative biology and taxonomic classification.</title>
        <authorList>
            <person name="Goeker M."/>
        </authorList>
    </citation>
    <scope>NUCLEOTIDE SEQUENCE [LARGE SCALE GENOMIC DNA]</scope>
    <source>
        <strain evidence="1 2">DSM 21667</strain>
    </source>
</reference>